<feature type="domain" description="hAT-like transposase RNase-H fold" evidence="3">
    <location>
        <begin position="109"/>
        <end position="180"/>
    </location>
</feature>
<keyword evidence="1" id="KW-0175">Coiled coil</keyword>
<dbReference type="Pfam" id="PF14372">
    <property type="entry name" value="hAT-like_RNase-H"/>
    <property type="match status" value="1"/>
</dbReference>
<protein>
    <recommendedName>
        <fullName evidence="3">hAT-like transposase RNase-H fold domain-containing protein</fullName>
    </recommendedName>
</protein>
<sequence>MVGAGSKAEAEWKLSSTGDNTDTSATSPAGPNASTMMKPPKNVGTSKDPHFSNDSKLGATNVVNEEEIVSESDKRSSRVRGLPTESDWEYAHNLLLFLKVFCETIERLSGSHYITGNQYMIEIYAIGFLLTSLIEGSDMGVSMMASNKKKKYDKYWGNINKLNILLFIVVVLNPRFKLKSRLRQALASRDGMELAAKLKAKQEEFQSKYWWAAPINELNLKQLKELKKKLEGLQVDLDNYKRKEMADANGSAAPSGSRAGN</sequence>
<evidence type="ECO:0000256" key="2">
    <source>
        <dbReference type="SAM" id="MobiDB-lite"/>
    </source>
</evidence>
<organism evidence="4 5">
    <name type="scientific">Cinchona calisaya</name>
    <dbReference type="NCBI Taxonomy" id="153742"/>
    <lineage>
        <taxon>Eukaryota</taxon>
        <taxon>Viridiplantae</taxon>
        <taxon>Streptophyta</taxon>
        <taxon>Embryophyta</taxon>
        <taxon>Tracheophyta</taxon>
        <taxon>Spermatophyta</taxon>
        <taxon>Magnoliopsida</taxon>
        <taxon>eudicotyledons</taxon>
        <taxon>Gunneridae</taxon>
        <taxon>Pentapetalae</taxon>
        <taxon>asterids</taxon>
        <taxon>lamiids</taxon>
        <taxon>Gentianales</taxon>
        <taxon>Rubiaceae</taxon>
        <taxon>Cinchonoideae</taxon>
        <taxon>Cinchoneae</taxon>
        <taxon>Cinchona</taxon>
    </lineage>
</organism>
<evidence type="ECO:0000313" key="5">
    <source>
        <dbReference type="Proteomes" id="UP001630127"/>
    </source>
</evidence>
<evidence type="ECO:0000259" key="3">
    <source>
        <dbReference type="Pfam" id="PF14372"/>
    </source>
</evidence>
<dbReference type="PANTHER" id="PTHR23272">
    <property type="entry name" value="BED FINGER-RELATED"/>
    <property type="match status" value="1"/>
</dbReference>
<dbReference type="PANTHER" id="PTHR23272:SF161">
    <property type="entry name" value="ZINC FINGER BED DOMAIN-CONTAINING PROTEIN RICESLEEPER 1-LIKE"/>
    <property type="match status" value="1"/>
</dbReference>
<dbReference type="Proteomes" id="UP001630127">
    <property type="component" value="Unassembled WGS sequence"/>
</dbReference>
<accession>A0ABD2Z7D0</accession>
<dbReference type="EMBL" id="JBJUIK010000010">
    <property type="protein sequence ID" value="KAL3515391.1"/>
    <property type="molecule type" value="Genomic_DNA"/>
</dbReference>
<dbReference type="AlphaFoldDB" id="A0ABD2Z7D0"/>
<gene>
    <name evidence="4" type="ORF">ACH5RR_022293</name>
</gene>
<proteinExistence type="predicted"/>
<keyword evidence="5" id="KW-1185">Reference proteome</keyword>
<feature type="compositionally biased region" description="Polar residues" evidence="2">
    <location>
        <begin position="14"/>
        <end position="35"/>
    </location>
</feature>
<feature type="region of interest" description="Disordered" evidence="2">
    <location>
        <begin position="1"/>
        <end position="57"/>
    </location>
</feature>
<comment type="caution">
    <text evidence="4">The sequence shown here is derived from an EMBL/GenBank/DDBJ whole genome shotgun (WGS) entry which is preliminary data.</text>
</comment>
<evidence type="ECO:0000313" key="4">
    <source>
        <dbReference type="EMBL" id="KAL3515391.1"/>
    </source>
</evidence>
<dbReference type="InterPro" id="IPR025525">
    <property type="entry name" value="hAT-like_transposase_RNase-H"/>
</dbReference>
<dbReference type="SUPFAM" id="SSF53098">
    <property type="entry name" value="Ribonuclease H-like"/>
    <property type="match status" value="1"/>
</dbReference>
<reference evidence="4 5" key="1">
    <citation type="submission" date="2024-11" db="EMBL/GenBank/DDBJ databases">
        <title>A near-complete genome assembly of Cinchona calisaya.</title>
        <authorList>
            <person name="Lian D.C."/>
            <person name="Zhao X.W."/>
            <person name="Wei L."/>
        </authorList>
    </citation>
    <scope>NUCLEOTIDE SEQUENCE [LARGE SCALE GENOMIC DNA]</scope>
    <source>
        <tissue evidence="4">Nenye</tissue>
    </source>
</reference>
<name>A0ABD2Z7D0_9GENT</name>
<evidence type="ECO:0000256" key="1">
    <source>
        <dbReference type="SAM" id="Coils"/>
    </source>
</evidence>
<dbReference type="InterPro" id="IPR012337">
    <property type="entry name" value="RNaseH-like_sf"/>
</dbReference>
<feature type="coiled-coil region" evidence="1">
    <location>
        <begin position="216"/>
        <end position="243"/>
    </location>
</feature>